<proteinExistence type="predicted"/>
<keyword evidence="8" id="KW-1185">Reference proteome</keyword>
<dbReference type="PROSITE" id="PS50249">
    <property type="entry name" value="MPN"/>
    <property type="match status" value="1"/>
</dbReference>
<organism evidence="7 8">
    <name type="scientific">Diaphorobacter limosus</name>
    <dbReference type="NCBI Taxonomy" id="3036128"/>
    <lineage>
        <taxon>Bacteria</taxon>
        <taxon>Pseudomonadati</taxon>
        <taxon>Pseudomonadota</taxon>
        <taxon>Betaproteobacteria</taxon>
        <taxon>Burkholderiales</taxon>
        <taxon>Comamonadaceae</taxon>
        <taxon>Diaphorobacter</taxon>
    </lineage>
</organism>
<gene>
    <name evidence="7" type="ORF">P4826_03670</name>
</gene>
<name>A0ABZ0J6U0_9BURK</name>
<evidence type="ECO:0000259" key="6">
    <source>
        <dbReference type="PROSITE" id="PS50249"/>
    </source>
</evidence>
<evidence type="ECO:0000256" key="1">
    <source>
        <dbReference type="ARBA" id="ARBA00022670"/>
    </source>
</evidence>
<evidence type="ECO:0000313" key="7">
    <source>
        <dbReference type="EMBL" id="WOO33200.1"/>
    </source>
</evidence>
<dbReference type="Proteomes" id="UP001303211">
    <property type="component" value="Chromosome"/>
</dbReference>
<dbReference type="PANTHER" id="PTHR30471:SF3">
    <property type="entry name" value="UPF0758 PROTEIN YEES-RELATED"/>
    <property type="match status" value="1"/>
</dbReference>
<protein>
    <submittedName>
        <fullName evidence="7">JAB domain-containing protein</fullName>
    </submittedName>
</protein>
<evidence type="ECO:0000256" key="5">
    <source>
        <dbReference type="ARBA" id="ARBA00023049"/>
    </source>
</evidence>
<keyword evidence="4" id="KW-0862">Zinc</keyword>
<dbReference type="InterPro" id="IPR037518">
    <property type="entry name" value="MPN"/>
</dbReference>
<dbReference type="InterPro" id="IPR020891">
    <property type="entry name" value="UPF0758_CS"/>
</dbReference>
<dbReference type="InterPro" id="IPR025657">
    <property type="entry name" value="RadC_JAB"/>
</dbReference>
<dbReference type="Pfam" id="PF04002">
    <property type="entry name" value="RadC"/>
    <property type="match status" value="1"/>
</dbReference>
<dbReference type="InterPro" id="IPR001405">
    <property type="entry name" value="UPF0758"/>
</dbReference>
<keyword evidence="2" id="KW-0479">Metal-binding</keyword>
<evidence type="ECO:0000313" key="8">
    <source>
        <dbReference type="Proteomes" id="UP001303211"/>
    </source>
</evidence>
<keyword evidence="5" id="KW-0482">Metalloprotease</keyword>
<accession>A0ABZ0J6U0</accession>
<sequence length="173" mass="19092">MFINPIDSRAREENSPLLVAEAGGCYRPASDVEILSAAELRLLARVHHGPALQTPTAVKEYLRIRMGTLPHEEFVVLYLDSHYRLLHAETLFRGTLGQTSVYPRELAIGALRHEAAAVMVAHNHPSGDPTPSRADEVLTQTLKTALAMLDIRLLDHFIVTPMQVLSLAEQGLV</sequence>
<evidence type="ECO:0000256" key="3">
    <source>
        <dbReference type="ARBA" id="ARBA00022801"/>
    </source>
</evidence>
<dbReference type="PANTHER" id="PTHR30471">
    <property type="entry name" value="DNA REPAIR PROTEIN RADC"/>
    <property type="match status" value="1"/>
</dbReference>
<feature type="domain" description="MPN" evidence="6">
    <location>
        <begin position="51"/>
        <end position="173"/>
    </location>
</feature>
<keyword evidence="3" id="KW-0378">Hydrolase</keyword>
<dbReference type="EMBL" id="CP136921">
    <property type="protein sequence ID" value="WOO33200.1"/>
    <property type="molecule type" value="Genomic_DNA"/>
</dbReference>
<keyword evidence="1" id="KW-0645">Protease</keyword>
<evidence type="ECO:0000256" key="4">
    <source>
        <dbReference type="ARBA" id="ARBA00022833"/>
    </source>
</evidence>
<dbReference type="PROSITE" id="PS01302">
    <property type="entry name" value="UPF0758"/>
    <property type="match status" value="1"/>
</dbReference>
<dbReference type="RefSeq" id="WP_317702592.1">
    <property type="nucleotide sequence ID" value="NZ_CP136921.1"/>
</dbReference>
<dbReference type="CDD" id="cd08071">
    <property type="entry name" value="MPN_DUF2466"/>
    <property type="match status" value="1"/>
</dbReference>
<reference evidence="7 8" key="1">
    <citation type="submission" date="2023-03" db="EMBL/GenBank/DDBJ databases">
        <title>Diaphorobacter basophil sp. nov., isolated from a sewage-treatment plant.</title>
        <authorList>
            <person name="Yang K."/>
        </authorList>
    </citation>
    <scope>NUCLEOTIDE SEQUENCE [LARGE SCALE GENOMIC DNA]</scope>
    <source>
        <strain evidence="7 8">Y-1</strain>
    </source>
</reference>
<evidence type="ECO:0000256" key="2">
    <source>
        <dbReference type="ARBA" id="ARBA00022723"/>
    </source>
</evidence>
<dbReference type="Gene3D" id="3.40.140.10">
    <property type="entry name" value="Cytidine Deaminase, domain 2"/>
    <property type="match status" value="1"/>
</dbReference>